<organism evidence="2 3">
    <name type="scientific">Dehalobacter restrictus</name>
    <dbReference type="NCBI Taxonomy" id="55583"/>
    <lineage>
        <taxon>Bacteria</taxon>
        <taxon>Bacillati</taxon>
        <taxon>Bacillota</taxon>
        <taxon>Clostridia</taxon>
        <taxon>Eubacteriales</taxon>
        <taxon>Desulfitobacteriaceae</taxon>
        <taxon>Dehalobacter</taxon>
    </lineage>
</organism>
<dbReference type="EMBL" id="CP046996">
    <property type="protein sequence ID" value="QHA01736.1"/>
    <property type="molecule type" value="Genomic_DNA"/>
</dbReference>
<keyword evidence="1" id="KW-1133">Transmembrane helix</keyword>
<name>A0A857DP29_9FIRM</name>
<proteinExistence type="predicted"/>
<dbReference type="RefSeq" id="WP_019224993.1">
    <property type="nucleotide sequence ID" value="NZ_CP046996.1"/>
</dbReference>
<feature type="transmembrane region" description="Helical" evidence="1">
    <location>
        <begin position="46"/>
        <end position="68"/>
    </location>
</feature>
<protein>
    <submittedName>
        <fullName evidence="2">Uncharacterized protein</fullName>
    </submittedName>
</protein>
<keyword evidence="1" id="KW-0812">Transmembrane</keyword>
<evidence type="ECO:0000313" key="2">
    <source>
        <dbReference type="EMBL" id="QHA01736.1"/>
    </source>
</evidence>
<evidence type="ECO:0000313" key="3">
    <source>
        <dbReference type="Proteomes" id="UP000430508"/>
    </source>
</evidence>
<feature type="transmembrane region" description="Helical" evidence="1">
    <location>
        <begin position="12"/>
        <end position="34"/>
    </location>
</feature>
<reference evidence="2 3" key="1">
    <citation type="submission" date="2019-12" db="EMBL/GenBank/DDBJ databases">
        <title>Sequence classification of anaerobic respiratory reductive dehalogenases: First we see many, then we see few.</title>
        <authorList>
            <person name="Molenda O."/>
            <person name="Puentes Jacome L.A."/>
            <person name="Cao X."/>
            <person name="Nesbo C.L."/>
            <person name="Tang S."/>
            <person name="Morson N."/>
            <person name="Patron J."/>
            <person name="Lomheim L."/>
            <person name="Wishart D.S."/>
            <person name="Edwards E.A."/>
        </authorList>
    </citation>
    <scope>NUCLEOTIDE SEQUENCE [LARGE SCALE GENOMIC DNA]</scope>
    <source>
        <strain evidence="2 3">12DCA</strain>
    </source>
</reference>
<gene>
    <name evidence="2" type="ORF">GQ588_14345</name>
</gene>
<dbReference type="AlphaFoldDB" id="A0A857DP29"/>
<accession>A0A857DP29</accession>
<dbReference type="Pfam" id="PF09527">
    <property type="entry name" value="ATPase_gene1"/>
    <property type="match status" value="1"/>
</dbReference>
<keyword evidence="1" id="KW-0472">Membrane</keyword>
<dbReference type="InterPro" id="IPR032820">
    <property type="entry name" value="ATPase_put"/>
</dbReference>
<sequence>MADKFAGDVVKYMLWGSSSASALVGLEVGGYFFGNYLDTRFGTDPLFKAVLMILGILFSILSLILIYLKLGKTDGK</sequence>
<evidence type="ECO:0000256" key="1">
    <source>
        <dbReference type="SAM" id="Phobius"/>
    </source>
</evidence>
<dbReference type="Proteomes" id="UP000430508">
    <property type="component" value="Chromosome"/>
</dbReference>